<dbReference type="Proteomes" id="UP001177003">
    <property type="component" value="Chromosome 7"/>
</dbReference>
<feature type="transmembrane region" description="Helical" evidence="1">
    <location>
        <begin position="23"/>
        <end position="44"/>
    </location>
</feature>
<keyword evidence="1" id="KW-0472">Membrane</keyword>
<dbReference type="EMBL" id="OX465083">
    <property type="protein sequence ID" value="CAI9295393.1"/>
    <property type="molecule type" value="Genomic_DNA"/>
</dbReference>
<sequence>MIWVQTFINSDRYTTAVIREPEYYYVTCPILLAFLFNISTTAYAHHSGPSDSLFPYSTIHLHQCNNLKQHSKFWRRCLSSRQKVIVVSLLYG</sequence>
<name>A0AA36EGA4_LACSI</name>
<keyword evidence="3" id="KW-1185">Reference proteome</keyword>
<accession>A0AA36EGA4</accession>
<organism evidence="2 3">
    <name type="scientific">Lactuca saligna</name>
    <name type="common">Willowleaf lettuce</name>
    <dbReference type="NCBI Taxonomy" id="75948"/>
    <lineage>
        <taxon>Eukaryota</taxon>
        <taxon>Viridiplantae</taxon>
        <taxon>Streptophyta</taxon>
        <taxon>Embryophyta</taxon>
        <taxon>Tracheophyta</taxon>
        <taxon>Spermatophyta</taxon>
        <taxon>Magnoliopsida</taxon>
        <taxon>eudicotyledons</taxon>
        <taxon>Gunneridae</taxon>
        <taxon>Pentapetalae</taxon>
        <taxon>asterids</taxon>
        <taxon>campanulids</taxon>
        <taxon>Asterales</taxon>
        <taxon>Asteraceae</taxon>
        <taxon>Cichorioideae</taxon>
        <taxon>Cichorieae</taxon>
        <taxon>Lactucinae</taxon>
        <taxon>Lactuca</taxon>
    </lineage>
</organism>
<evidence type="ECO:0000313" key="2">
    <source>
        <dbReference type="EMBL" id="CAI9295393.1"/>
    </source>
</evidence>
<dbReference type="AlphaFoldDB" id="A0AA36EGA4"/>
<protein>
    <submittedName>
        <fullName evidence="2">Uncharacterized protein</fullName>
    </submittedName>
</protein>
<evidence type="ECO:0000256" key="1">
    <source>
        <dbReference type="SAM" id="Phobius"/>
    </source>
</evidence>
<evidence type="ECO:0000313" key="3">
    <source>
        <dbReference type="Proteomes" id="UP001177003"/>
    </source>
</evidence>
<proteinExistence type="predicted"/>
<reference evidence="2" key="1">
    <citation type="submission" date="2023-04" db="EMBL/GenBank/DDBJ databases">
        <authorList>
            <person name="Vijverberg K."/>
            <person name="Xiong W."/>
            <person name="Schranz E."/>
        </authorList>
    </citation>
    <scope>NUCLEOTIDE SEQUENCE</scope>
</reference>
<keyword evidence="1" id="KW-1133">Transmembrane helix</keyword>
<gene>
    <name evidence="2" type="ORF">LSALG_LOCUS34334</name>
</gene>
<keyword evidence="1" id="KW-0812">Transmembrane</keyword>